<keyword evidence="1" id="KW-1133">Transmembrane helix</keyword>
<gene>
    <name evidence="2" type="ORF">ASEP1449_LOCUS8207</name>
</gene>
<feature type="transmembrane region" description="Helical" evidence="1">
    <location>
        <begin position="20"/>
        <end position="37"/>
    </location>
</feature>
<reference evidence="2" key="1">
    <citation type="submission" date="2021-01" db="EMBL/GenBank/DDBJ databases">
        <authorList>
            <person name="Corre E."/>
            <person name="Pelletier E."/>
            <person name="Niang G."/>
            <person name="Scheremetjew M."/>
            <person name="Finn R."/>
            <person name="Kale V."/>
            <person name="Holt S."/>
            <person name="Cochrane G."/>
            <person name="Meng A."/>
            <person name="Brown T."/>
            <person name="Cohen L."/>
        </authorList>
    </citation>
    <scope>NUCLEOTIDE SEQUENCE</scope>
    <source>
        <strain evidence="2">CCMP2084</strain>
    </source>
</reference>
<dbReference type="Gene3D" id="3.40.50.150">
    <property type="entry name" value="Vaccinia Virus protein VP39"/>
    <property type="match status" value="1"/>
</dbReference>
<accession>A0A7S2UG52</accession>
<evidence type="ECO:0000313" key="2">
    <source>
        <dbReference type="EMBL" id="CAD9816375.1"/>
    </source>
</evidence>
<name>A0A7S2UG52_9STRA</name>
<protein>
    <submittedName>
        <fullName evidence="2">Uncharacterized protein</fullName>
    </submittedName>
</protein>
<organism evidence="2">
    <name type="scientific">Attheya septentrionalis</name>
    <dbReference type="NCBI Taxonomy" id="420275"/>
    <lineage>
        <taxon>Eukaryota</taxon>
        <taxon>Sar</taxon>
        <taxon>Stramenopiles</taxon>
        <taxon>Ochrophyta</taxon>
        <taxon>Bacillariophyta</taxon>
        <taxon>Coscinodiscophyceae</taxon>
        <taxon>Chaetocerotophycidae</taxon>
        <taxon>Chaetocerotales</taxon>
        <taxon>Attheyaceae</taxon>
        <taxon>Attheya</taxon>
    </lineage>
</organism>
<sequence length="342" mass="38459">MVKVRESRARGNLGLGRKYISACVVAIGGITLFWLLVSNSMDNKTVQYNHMMGEMVKQGSATSHTIHKPDDPPEISNLELWERLHSSRPHFLKPVSQQQVDSFDTLLKKHSKDMAFGSPGRELVDAIILEISKRQEIVVVLEVGVWLGTSVARWLELHSAVRVIAVDPFDNPRADHKKLRTLPDEIRTQFGHRAFNQRLAEHVMRSQVPDAANRAIMAPGYYPDAADFMFDSDADVPQVDVFYLDGGKNDDVQQHLNFVARSILQITKANPNVVVTGDDWNHGDHSYEFQTVVIALAEGLGREVYVQKNWAWVMAPKTMNLSSMLPKDVGRLTKKPTRGKKG</sequence>
<keyword evidence="1" id="KW-0472">Membrane</keyword>
<dbReference type="AlphaFoldDB" id="A0A7S2UG52"/>
<dbReference type="InterPro" id="IPR029063">
    <property type="entry name" value="SAM-dependent_MTases_sf"/>
</dbReference>
<evidence type="ECO:0000256" key="1">
    <source>
        <dbReference type="SAM" id="Phobius"/>
    </source>
</evidence>
<dbReference type="EMBL" id="HBHQ01012348">
    <property type="protein sequence ID" value="CAD9816375.1"/>
    <property type="molecule type" value="Transcribed_RNA"/>
</dbReference>
<proteinExistence type="predicted"/>
<keyword evidence="1" id="KW-0812">Transmembrane</keyword>